<comment type="cofactor">
    <cofactor evidence="1 11">
        <name>[4Fe-4S] cluster</name>
        <dbReference type="ChEBI" id="CHEBI:49883"/>
    </cofactor>
</comment>
<evidence type="ECO:0000256" key="2">
    <source>
        <dbReference type="ARBA" id="ARBA00005404"/>
    </source>
</evidence>
<dbReference type="InterPro" id="IPR001041">
    <property type="entry name" value="2Fe-2S_ferredoxin-type"/>
</dbReference>
<dbReference type="PROSITE" id="PS00643">
    <property type="entry name" value="COMPLEX1_75K_3"/>
    <property type="match status" value="1"/>
</dbReference>
<evidence type="ECO:0000256" key="1">
    <source>
        <dbReference type="ARBA" id="ARBA00001966"/>
    </source>
</evidence>
<dbReference type="EC" id="7.1.1.-" evidence="11"/>
<keyword evidence="7 11" id="KW-0411">Iron-sulfur</keyword>
<dbReference type="Proteomes" id="UP000076962">
    <property type="component" value="Unassembled WGS sequence"/>
</dbReference>
<dbReference type="NCBIfam" id="TIGR01973">
    <property type="entry name" value="NuoG"/>
    <property type="match status" value="1"/>
</dbReference>
<dbReference type="PROSITE" id="PS51085">
    <property type="entry name" value="2FE2S_FER_2"/>
    <property type="match status" value="1"/>
</dbReference>
<feature type="domain" description="4Fe-4S Mo/W bis-MGD-type" evidence="13">
    <location>
        <begin position="215"/>
        <end position="271"/>
    </location>
</feature>
<dbReference type="SUPFAM" id="SSF54292">
    <property type="entry name" value="2Fe-2S ferredoxin-like"/>
    <property type="match status" value="1"/>
</dbReference>
<comment type="subunit">
    <text evidence="9">Composed of 13 different subunits. Subunits NuoCD, E, F, and G constitute the peripheral sector of the complex.</text>
</comment>
<evidence type="ECO:0000256" key="8">
    <source>
        <dbReference type="ARBA" id="ARBA00023027"/>
    </source>
</evidence>
<dbReference type="PATRIC" id="fig|1003181.4.peg.5387"/>
<evidence type="ECO:0000256" key="3">
    <source>
        <dbReference type="ARBA" id="ARBA00022485"/>
    </source>
</evidence>
<comment type="function">
    <text evidence="11">NDH-1 shuttles electrons from NADH, via FMN and iron-sulfur (Fe-S) centers, to quinones in the respiratory chain. Couples the redox reaction to proton translocation (for every two electrons transferred, four hydrogen ions are translocated across the cytoplasmic membrane), and thus conserves the redox energy in a proton gradient.</text>
</comment>
<keyword evidence="4 11" id="KW-0479">Metal-binding</keyword>
<dbReference type="EMBL" id="LUTY01002510">
    <property type="protein sequence ID" value="OAD20230.1"/>
    <property type="molecule type" value="Genomic_DNA"/>
</dbReference>
<dbReference type="AlphaFoldDB" id="A0A176RWU5"/>
<dbReference type="SMART" id="SM00929">
    <property type="entry name" value="NADH-G_4Fe-4S_3"/>
    <property type="match status" value="1"/>
</dbReference>
<evidence type="ECO:0000256" key="5">
    <source>
        <dbReference type="ARBA" id="ARBA00022967"/>
    </source>
</evidence>
<evidence type="ECO:0000256" key="11">
    <source>
        <dbReference type="RuleBase" id="RU003525"/>
    </source>
</evidence>
<dbReference type="GO" id="GO:0016020">
    <property type="term" value="C:membrane"/>
    <property type="evidence" value="ECO:0007669"/>
    <property type="project" value="InterPro"/>
</dbReference>
<comment type="caution">
    <text evidence="15">The sequence shown here is derived from an EMBL/GenBank/DDBJ whole genome shotgun (WGS) entry which is preliminary data.</text>
</comment>
<dbReference type="Pfam" id="PF10588">
    <property type="entry name" value="NADH-G_4Fe-4S_3"/>
    <property type="match status" value="1"/>
</dbReference>
<evidence type="ECO:0000259" key="13">
    <source>
        <dbReference type="PROSITE" id="PS51669"/>
    </source>
</evidence>
<dbReference type="Pfam" id="PF00384">
    <property type="entry name" value="Molybdopterin"/>
    <property type="match status" value="1"/>
</dbReference>
<dbReference type="GO" id="GO:0016651">
    <property type="term" value="F:oxidoreductase activity, acting on NAD(P)H"/>
    <property type="evidence" value="ECO:0007669"/>
    <property type="project" value="InterPro"/>
</dbReference>
<protein>
    <recommendedName>
        <fullName evidence="11">NADH-quinone oxidoreductase</fullName>
        <ecNumber evidence="11">7.1.1.-</ecNumber>
    </recommendedName>
</protein>
<dbReference type="FunFam" id="3.10.20.740:FF:000001">
    <property type="entry name" value="NADH-quinone oxidoreductase subunit G"/>
    <property type="match status" value="1"/>
</dbReference>
<dbReference type="InterPro" id="IPR050123">
    <property type="entry name" value="Prok_molybdopt-oxidoreductase"/>
</dbReference>
<evidence type="ECO:0000313" key="15">
    <source>
        <dbReference type="EMBL" id="OAD20230.1"/>
    </source>
</evidence>
<organism evidence="15 16">
    <name type="scientific">Candidatus Thiomargarita nelsonii</name>
    <dbReference type="NCBI Taxonomy" id="1003181"/>
    <lineage>
        <taxon>Bacteria</taxon>
        <taxon>Pseudomonadati</taxon>
        <taxon>Pseudomonadota</taxon>
        <taxon>Gammaproteobacteria</taxon>
        <taxon>Thiotrichales</taxon>
        <taxon>Thiotrichaceae</taxon>
        <taxon>Thiomargarita</taxon>
    </lineage>
</organism>
<keyword evidence="8 11" id="KW-0520">NAD</keyword>
<dbReference type="InterPro" id="IPR054351">
    <property type="entry name" value="NADH_UbQ_OxRdtase_ferredoxin"/>
</dbReference>
<dbReference type="CDD" id="cd00207">
    <property type="entry name" value="fer2"/>
    <property type="match status" value="1"/>
</dbReference>
<dbReference type="PROSITE" id="PS00641">
    <property type="entry name" value="COMPLEX1_75K_1"/>
    <property type="match status" value="1"/>
</dbReference>
<dbReference type="Pfam" id="PF22117">
    <property type="entry name" value="Fer4_Nqo3"/>
    <property type="match status" value="1"/>
</dbReference>
<keyword evidence="16" id="KW-1185">Reference proteome</keyword>
<dbReference type="InterPro" id="IPR019574">
    <property type="entry name" value="NADH_UbQ_OxRdtase_Gsu_4Fe4S-bd"/>
</dbReference>
<dbReference type="InterPro" id="IPR000283">
    <property type="entry name" value="NADH_UbQ_OxRdtase_75kDa_su_CS"/>
</dbReference>
<evidence type="ECO:0000256" key="4">
    <source>
        <dbReference type="ARBA" id="ARBA00022723"/>
    </source>
</evidence>
<dbReference type="Pfam" id="PF13510">
    <property type="entry name" value="Fer2_4"/>
    <property type="match status" value="1"/>
</dbReference>
<evidence type="ECO:0000256" key="10">
    <source>
        <dbReference type="ARBA" id="ARBA00047712"/>
    </source>
</evidence>
<dbReference type="SUPFAM" id="SSF53706">
    <property type="entry name" value="Formate dehydrogenase/DMSO reductase, domains 1-3"/>
    <property type="match status" value="1"/>
</dbReference>
<comment type="cofactor">
    <cofactor evidence="11">
        <name>[2Fe-2S] cluster</name>
        <dbReference type="ChEBI" id="CHEBI:190135"/>
    </cofactor>
    <text evidence="11">Binds 1 [2Fe-2S] cluster per subunit.</text>
</comment>
<dbReference type="Pfam" id="PF22151">
    <property type="entry name" value="Fer4_NDSU1"/>
    <property type="match status" value="1"/>
</dbReference>
<accession>A0A176RWU5</accession>
<sequence length="395" mass="43823">MVTIEIDGKPYQAEAGQMLIEITDANGIDIPRFCYHKKLSVAANCRMCLVDVEKAPKPLPACATPVMDGMIVKTRSEKALIAQKAVMEFLLINHPLDCPICDQGGECELQDMAMGYGKDASRYKEGKRVVFDKNLGPLIATEMTRCIHCTRCVRFSQEISGIQEMGAPGRGEHTKIGTYIEKNISSELSGNMIDLCPVGALTSKPFRFSARAWEIQQADTIAPHDAVGSNIHLHIRRNQIRRVAPKENEAVNEVWISDRDRFSYQALTAEDRLTSPMIKKEGTWQKTDWEQALAFAAQGLKKVKDADGSSSIGALASPTATVEELYLLQKLMRGIGSQNIDHRLRQVDFSDQDAAPLFPYLGQAIADLEQSDAAFVIGSHLRKEQPLLNHRLRNG</sequence>
<dbReference type="GO" id="GO:0051539">
    <property type="term" value="F:4 iron, 4 sulfur cluster binding"/>
    <property type="evidence" value="ECO:0007669"/>
    <property type="project" value="UniProtKB-KW"/>
</dbReference>
<comment type="catalytic activity">
    <reaction evidence="10 11">
        <text>a quinone + NADH + 5 H(+)(in) = a quinol + NAD(+) + 4 H(+)(out)</text>
        <dbReference type="Rhea" id="RHEA:57888"/>
        <dbReference type="ChEBI" id="CHEBI:15378"/>
        <dbReference type="ChEBI" id="CHEBI:24646"/>
        <dbReference type="ChEBI" id="CHEBI:57540"/>
        <dbReference type="ChEBI" id="CHEBI:57945"/>
        <dbReference type="ChEBI" id="CHEBI:132124"/>
    </reaction>
</comment>
<evidence type="ECO:0000313" key="16">
    <source>
        <dbReference type="Proteomes" id="UP000076962"/>
    </source>
</evidence>
<dbReference type="GO" id="GO:0008137">
    <property type="term" value="F:NADH dehydrogenase (ubiquinone) activity"/>
    <property type="evidence" value="ECO:0007669"/>
    <property type="project" value="UniProtKB-UniRule"/>
</dbReference>
<reference evidence="15 16" key="1">
    <citation type="submission" date="2016-05" db="EMBL/GenBank/DDBJ databases">
        <title>Single-cell genome of chain-forming Candidatus Thiomargarita nelsonii and comparison to other large sulfur-oxidizing bacteria.</title>
        <authorList>
            <person name="Winkel M."/>
            <person name="Salman V."/>
            <person name="Woyke T."/>
            <person name="Schulz-Vogt H."/>
            <person name="Richter M."/>
            <person name="Flood B."/>
            <person name="Bailey J."/>
            <person name="Amann R."/>
            <person name="Mussmann M."/>
        </authorList>
    </citation>
    <scope>NUCLEOTIDE SEQUENCE [LARGE SCALE GENOMIC DNA]</scope>
    <source>
        <strain evidence="15 16">THI036</strain>
    </source>
</reference>
<dbReference type="GO" id="GO:0042773">
    <property type="term" value="P:ATP synthesis coupled electron transport"/>
    <property type="evidence" value="ECO:0007669"/>
    <property type="project" value="InterPro"/>
</dbReference>
<feature type="domain" description="2Fe-2S ferredoxin-type" evidence="12">
    <location>
        <begin position="1"/>
        <end position="78"/>
    </location>
</feature>
<keyword evidence="6 11" id="KW-0408">Iron</keyword>
<dbReference type="InterPro" id="IPR006963">
    <property type="entry name" value="Mopterin_OxRdtase_4Fe-4S_dom"/>
</dbReference>
<keyword evidence="3 11" id="KW-0004">4Fe-4S</keyword>
<dbReference type="Gene3D" id="3.30.70.20">
    <property type="match status" value="1"/>
</dbReference>
<keyword evidence="5 11" id="KW-1278">Translocase</keyword>
<gene>
    <name evidence="15" type="ORF">THIOM_004085</name>
</gene>
<dbReference type="Gene3D" id="3.10.20.740">
    <property type="match status" value="1"/>
</dbReference>
<dbReference type="GO" id="GO:0046872">
    <property type="term" value="F:metal ion binding"/>
    <property type="evidence" value="ECO:0007669"/>
    <property type="project" value="UniProtKB-UniRule"/>
</dbReference>
<evidence type="ECO:0000256" key="9">
    <source>
        <dbReference type="ARBA" id="ARBA00026021"/>
    </source>
</evidence>
<dbReference type="InterPro" id="IPR036010">
    <property type="entry name" value="2Fe-2S_ferredoxin-like_sf"/>
</dbReference>
<name>A0A176RWU5_9GAMM</name>
<dbReference type="GO" id="GO:0051537">
    <property type="term" value="F:2 iron, 2 sulfur cluster binding"/>
    <property type="evidence" value="ECO:0007669"/>
    <property type="project" value="UniProtKB-UniRule"/>
</dbReference>
<dbReference type="PROSITE" id="PS00642">
    <property type="entry name" value="COMPLEX1_75K_2"/>
    <property type="match status" value="1"/>
</dbReference>
<dbReference type="FunFam" id="3.30.70.20:FF:000002">
    <property type="entry name" value="NADH-ubiquinone oxidoreductase 75 kDa subunit"/>
    <property type="match status" value="1"/>
</dbReference>
<keyword evidence="11" id="KW-0001">2Fe-2S</keyword>
<dbReference type="InterPro" id="IPR006656">
    <property type="entry name" value="Mopterin_OxRdtase"/>
</dbReference>
<evidence type="ECO:0000256" key="6">
    <source>
        <dbReference type="ARBA" id="ARBA00023004"/>
    </source>
</evidence>
<dbReference type="GO" id="GO:0048038">
    <property type="term" value="F:quinone binding"/>
    <property type="evidence" value="ECO:0007669"/>
    <property type="project" value="UniProtKB-UniRule"/>
</dbReference>
<dbReference type="Gene3D" id="3.40.228.10">
    <property type="entry name" value="Dimethylsulfoxide Reductase, domain 2"/>
    <property type="match status" value="1"/>
</dbReference>
<proteinExistence type="inferred from homology"/>
<comment type="similarity">
    <text evidence="2 11">Belongs to the complex I 75 kDa subunit family.</text>
</comment>
<keyword evidence="11" id="KW-0874">Quinone</keyword>
<evidence type="ECO:0000256" key="7">
    <source>
        <dbReference type="ARBA" id="ARBA00023014"/>
    </source>
</evidence>
<dbReference type="InterPro" id="IPR010228">
    <property type="entry name" value="NADH_UbQ_OxRdtase_Gsu"/>
</dbReference>
<dbReference type="PANTHER" id="PTHR43105:SF13">
    <property type="entry name" value="NADH-UBIQUINONE OXIDOREDUCTASE 75 KDA SUBUNIT, MITOCHONDRIAL"/>
    <property type="match status" value="1"/>
</dbReference>
<feature type="domain" description="4Fe-4S His(Cys)3-ligated-type" evidence="14">
    <location>
        <begin position="78"/>
        <end position="117"/>
    </location>
</feature>
<evidence type="ECO:0000259" key="14">
    <source>
        <dbReference type="PROSITE" id="PS51839"/>
    </source>
</evidence>
<dbReference type="PANTHER" id="PTHR43105">
    <property type="entry name" value="RESPIRATORY NITRATE REDUCTASE"/>
    <property type="match status" value="1"/>
</dbReference>
<evidence type="ECO:0000259" key="12">
    <source>
        <dbReference type="PROSITE" id="PS51085"/>
    </source>
</evidence>
<dbReference type="Gene3D" id="3.40.50.740">
    <property type="match status" value="1"/>
</dbReference>
<dbReference type="SUPFAM" id="SSF54862">
    <property type="entry name" value="4Fe-4S ferredoxins"/>
    <property type="match status" value="1"/>
</dbReference>
<dbReference type="PROSITE" id="PS51669">
    <property type="entry name" value="4FE4S_MOW_BIS_MGD"/>
    <property type="match status" value="1"/>
</dbReference>
<dbReference type="PROSITE" id="PS51839">
    <property type="entry name" value="4FE4S_HC3"/>
    <property type="match status" value="1"/>
</dbReference>
<dbReference type="FunFam" id="3.30.200.210:FF:000002">
    <property type="entry name" value="NADH-ubiquinone oxidoreductase 75 kDa subunit"/>
    <property type="match status" value="1"/>
</dbReference>